<proteinExistence type="predicted"/>
<gene>
    <name evidence="2" type="ORF">Solumvirus1_43</name>
</gene>
<keyword evidence="1" id="KW-1133">Transmembrane helix</keyword>
<evidence type="ECO:0000256" key="1">
    <source>
        <dbReference type="SAM" id="Phobius"/>
    </source>
</evidence>
<name>A0A3G5AGB4_9VIRU</name>
<reference evidence="2" key="1">
    <citation type="submission" date="2018-10" db="EMBL/GenBank/DDBJ databases">
        <title>Hidden diversity of soil giant viruses.</title>
        <authorList>
            <person name="Schulz F."/>
            <person name="Alteio L."/>
            <person name="Goudeau D."/>
            <person name="Ryan E.M."/>
            <person name="Malmstrom R.R."/>
            <person name="Blanchard J."/>
            <person name="Woyke T."/>
        </authorList>
    </citation>
    <scope>NUCLEOTIDE SEQUENCE</scope>
    <source>
        <strain evidence="2">SMV1</strain>
    </source>
</reference>
<keyword evidence="1" id="KW-0472">Membrane</keyword>
<protein>
    <submittedName>
        <fullName evidence="2">Uncharacterized protein</fullName>
    </submittedName>
</protein>
<feature type="transmembrane region" description="Helical" evidence="1">
    <location>
        <begin position="276"/>
        <end position="295"/>
    </location>
</feature>
<dbReference type="EMBL" id="MK072498">
    <property type="protein sequence ID" value="AYV86168.1"/>
    <property type="molecule type" value="Genomic_DNA"/>
</dbReference>
<keyword evidence="1" id="KW-0812">Transmembrane</keyword>
<evidence type="ECO:0000313" key="2">
    <source>
        <dbReference type="EMBL" id="AYV86168.1"/>
    </source>
</evidence>
<accession>A0A3G5AGB4</accession>
<organism evidence="2">
    <name type="scientific">Solumvirus sp</name>
    <dbReference type="NCBI Taxonomy" id="2487773"/>
    <lineage>
        <taxon>Viruses</taxon>
        <taxon>Pithoviruses</taxon>
    </lineage>
</organism>
<sequence>MFQKARVPIRLNSHKANVGRSLALNTPTPIVPSNGTFNIKKEEMAFRDGDNIIIKGIHDGANRKFSISLKTFEDSLNRIKKYHSTPTGELSGKDLGDFNDIRHIVSLGISAGAGDVIYEPINRVFGDVTHLVPGTVGAYLMGCRHHTDHKGNSACSAVCAGSIQLTVQGFSPCDILAVLYDRDKGFSRLNNPSSNTDAIIYYPESIGASHHSRQEIEQLMSYGVKRVKQMTYDSSGTHYKETTPDFIDIGHIVKRDIVPPTPVPVAPSGSSSSSGGTIAIVVIIILIILLLIYLASKKKGSKTVFFE</sequence>